<protein>
    <recommendedName>
        <fullName evidence="3">RNA polymerase sigma factor 70 region 4 type 2 domain-containing protein</fullName>
    </recommendedName>
</protein>
<evidence type="ECO:0008006" key="3">
    <source>
        <dbReference type="Google" id="ProtNLM"/>
    </source>
</evidence>
<sequence length="79" mass="8794">MREIARAVRNRRLISILSDAEREAYEAVALGTTGVLEFARQTDRKPGTVSTLLRRTRRNVKLEVLDVEDVALPGEEGSA</sequence>
<reference evidence="1 2" key="1">
    <citation type="journal article" date="2022" name="Syst. Appl. Microbiol.">
        <title>Natronocalculus amylovorans gen. nov., sp. nov., and Natranaeroarchaeum aerophilus sp. nov., dominant culturable amylolytic natronoarchaea from hypersaline soda lakes in southwestern Siberia.</title>
        <authorList>
            <person name="Sorokin D.Y."/>
            <person name="Elcheninov A.G."/>
            <person name="Khizhniak T.V."/>
            <person name="Koenen M."/>
            <person name="Bale N.J."/>
            <person name="Damste J.S.S."/>
            <person name="Kublanov I.V."/>
        </authorList>
    </citation>
    <scope>NUCLEOTIDE SEQUENCE [LARGE SCALE GENOMIC DNA]</scope>
    <source>
        <strain evidence="1 2">AArc-St1-1</strain>
    </source>
</reference>
<evidence type="ECO:0000313" key="2">
    <source>
        <dbReference type="Proteomes" id="UP001202674"/>
    </source>
</evidence>
<organism evidence="1 2">
    <name type="scientific">Natranaeroarchaeum aerophilus</name>
    <dbReference type="NCBI Taxonomy" id="2917711"/>
    <lineage>
        <taxon>Archaea</taxon>
        <taxon>Methanobacteriati</taxon>
        <taxon>Methanobacteriota</taxon>
        <taxon>Stenosarchaea group</taxon>
        <taxon>Halobacteria</taxon>
        <taxon>Halobacteriales</taxon>
        <taxon>Natronoarchaeaceae</taxon>
        <taxon>Natranaeroarchaeum</taxon>
    </lineage>
</organism>
<name>A0AAE3FNN5_9EURY</name>
<gene>
    <name evidence="1" type="ORF">AArcSt11_02685</name>
</gene>
<dbReference type="Proteomes" id="UP001202674">
    <property type="component" value="Unassembled WGS sequence"/>
</dbReference>
<keyword evidence="2" id="KW-1185">Reference proteome</keyword>
<dbReference type="AlphaFoldDB" id="A0AAE3FNN5"/>
<dbReference type="EMBL" id="JAKRVY010000001">
    <property type="protein sequence ID" value="MCL9812558.1"/>
    <property type="molecule type" value="Genomic_DNA"/>
</dbReference>
<comment type="caution">
    <text evidence="1">The sequence shown here is derived from an EMBL/GenBank/DDBJ whole genome shotgun (WGS) entry which is preliminary data.</text>
</comment>
<proteinExistence type="predicted"/>
<accession>A0AAE3FNN5</accession>
<evidence type="ECO:0000313" key="1">
    <source>
        <dbReference type="EMBL" id="MCL9812558.1"/>
    </source>
</evidence>